<comment type="caution">
    <text evidence="3">The sequence shown here is derived from an EMBL/GenBank/DDBJ whole genome shotgun (WGS) entry which is preliminary data.</text>
</comment>
<accession>A0A7X5R3B6</accession>
<evidence type="ECO:0000259" key="2">
    <source>
        <dbReference type="Pfam" id="PF07992"/>
    </source>
</evidence>
<dbReference type="Proteomes" id="UP000541033">
    <property type="component" value="Unassembled WGS sequence"/>
</dbReference>
<dbReference type="Gene3D" id="1.10.10.1100">
    <property type="entry name" value="BFD-like [2Fe-2S]-binding domain"/>
    <property type="match status" value="1"/>
</dbReference>
<keyword evidence="4" id="KW-1185">Reference proteome</keyword>
<dbReference type="AlphaFoldDB" id="A0A7X5R3B6"/>
<dbReference type="PANTHER" id="PTHR42949">
    <property type="entry name" value="ANAEROBIC GLYCEROL-3-PHOSPHATE DEHYDROGENASE SUBUNIT B"/>
    <property type="match status" value="1"/>
</dbReference>
<dbReference type="RefSeq" id="WP_167151523.1">
    <property type="nucleotide sequence ID" value="NZ_JAAMOX010000002.1"/>
</dbReference>
<dbReference type="InterPro" id="IPR041854">
    <property type="entry name" value="BFD-like_2Fe2S-bd_dom_sf"/>
</dbReference>
<dbReference type="PRINTS" id="PR00368">
    <property type="entry name" value="FADPNR"/>
</dbReference>
<sequence>MSQNVLVIGAGPAGLAAAVAARAAGARVTMLDSSDYLGGQYWRHLPAERPSQDEERLHHGWGKFTKLRSALEADAGCEIVTSAQVWSIENYGGGAFGDDSAARHEVHVLVGPPDGINRENRSYTPDSIVMATGAHDRTLPFPGWDLPGVFSAGAAQAMAKGERVAVGQRVVVAGAGPFLLPVATSLSQVGATVLGVYEASRLGSLITGWLPQPWQLIGASGKATELIEYVGNHLRHRIPYRIGHAVIAANGTDRVESVTIAAVDAKWSPIPGTEKTIAADAVCVSHGFTPRLELPIAVGCDLSAERFVLIDDAQQTSVASVYAAGEITGIGGVDAALAEGTIAGHCAAGGSSRDETIAGAVKRRVTFTGFASRIEAAHGIRSDWVNWLKEDTLVCRCEEVTYGKLRATGKRTEAQGLRSQKLSSRAALGICQGRICGRSVEDIMCRETPGGLIDGASIDRRPIVTPIRLGELAGEATK</sequence>
<evidence type="ECO:0000256" key="1">
    <source>
        <dbReference type="ARBA" id="ARBA00023002"/>
    </source>
</evidence>
<dbReference type="PRINTS" id="PR00411">
    <property type="entry name" value="PNDRDTASEI"/>
</dbReference>
<proteinExistence type="predicted"/>
<dbReference type="InterPro" id="IPR036188">
    <property type="entry name" value="FAD/NAD-bd_sf"/>
</dbReference>
<dbReference type="GO" id="GO:0016491">
    <property type="term" value="F:oxidoreductase activity"/>
    <property type="evidence" value="ECO:0007669"/>
    <property type="project" value="UniProtKB-KW"/>
</dbReference>
<dbReference type="PANTHER" id="PTHR42949:SF3">
    <property type="entry name" value="ANAEROBIC GLYCEROL-3-PHOSPHATE DEHYDROGENASE SUBUNIT B"/>
    <property type="match status" value="1"/>
</dbReference>
<keyword evidence="1" id="KW-0560">Oxidoreductase</keyword>
<dbReference type="Gene3D" id="3.40.50.720">
    <property type="entry name" value="NAD(P)-binding Rossmann-like Domain"/>
    <property type="match status" value="1"/>
</dbReference>
<dbReference type="EMBL" id="JAAMOX010000002">
    <property type="protein sequence ID" value="NIH54900.1"/>
    <property type="molecule type" value="Genomic_DNA"/>
</dbReference>
<feature type="domain" description="FAD/NAD(P)-binding" evidence="2">
    <location>
        <begin position="4"/>
        <end position="340"/>
    </location>
</feature>
<dbReference type="InterPro" id="IPR023753">
    <property type="entry name" value="FAD/NAD-binding_dom"/>
</dbReference>
<name>A0A7X5R3B6_9MICO</name>
<gene>
    <name evidence="3" type="ORF">FHX76_002796</name>
</gene>
<dbReference type="InterPro" id="IPR017224">
    <property type="entry name" value="Opine_Oxase_asu/HCN_bsu"/>
</dbReference>
<protein>
    <submittedName>
        <fullName evidence="3">NADPH-dependent 2,4-dienoyl-CoA reductase/sulfur reductase-like enzyme</fullName>
    </submittedName>
</protein>
<dbReference type="Pfam" id="PF07992">
    <property type="entry name" value="Pyr_redox_2"/>
    <property type="match status" value="1"/>
</dbReference>
<dbReference type="PIRSF" id="PIRSF037495">
    <property type="entry name" value="Opine_OX_OoxA/HcnB"/>
    <property type="match status" value="1"/>
</dbReference>
<dbReference type="Gene3D" id="3.50.50.60">
    <property type="entry name" value="FAD/NAD(P)-binding domain"/>
    <property type="match status" value="3"/>
</dbReference>
<evidence type="ECO:0000313" key="3">
    <source>
        <dbReference type="EMBL" id="NIH54900.1"/>
    </source>
</evidence>
<dbReference type="SUPFAM" id="SSF51905">
    <property type="entry name" value="FAD/NAD(P)-binding domain"/>
    <property type="match status" value="1"/>
</dbReference>
<organism evidence="3 4">
    <name type="scientific">Lysinibacter cavernae</name>
    <dbReference type="NCBI Taxonomy" id="1640652"/>
    <lineage>
        <taxon>Bacteria</taxon>
        <taxon>Bacillati</taxon>
        <taxon>Actinomycetota</taxon>
        <taxon>Actinomycetes</taxon>
        <taxon>Micrococcales</taxon>
        <taxon>Microbacteriaceae</taxon>
        <taxon>Lysinibacter</taxon>
    </lineage>
</organism>
<reference evidence="3 4" key="1">
    <citation type="submission" date="2020-02" db="EMBL/GenBank/DDBJ databases">
        <title>Sequencing the genomes of 1000 actinobacteria strains.</title>
        <authorList>
            <person name="Klenk H.-P."/>
        </authorList>
    </citation>
    <scope>NUCLEOTIDE SEQUENCE [LARGE SCALE GENOMIC DNA]</scope>
    <source>
        <strain evidence="3 4">DSM 27960</strain>
    </source>
</reference>
<dbReference type="InterPro" id="IPR051691">
    <property type="entry name" value="Metab_Enz_Cyan_OpOx_G3PDH"/>
</dbReference>
<evidence type="ECO:0000313" key="4">
    <source>
        <dbReference type="Proteomes" id="UP000541033"/>
    </source>
</evidence>